<reference evidence="2 3" key="1">
    <citation type="submission" date="2023-11" db="EMBL/GenBank/DDBJ databases">
        <title>Peredibacter starrii A3.12.</title>
        <authorList>
            <person name="Mitchell R.J."/>
        </authorList>
    </citation>
    <scope>NUCLEOTIDE SEQUENCE [LARGE SCALE GENOMIC DNA]</scope>
    <source>
        <strain evidence="2 3">A3.12</strain>
    </source>
</reference>
<feature type="signal peptide" evidence="1">
    <location>
        <begin position="1"/>
        <end position="19"/>
    </location>
</feature>
<proteinExistence type="predicted"/>
<gene>
    <name evidence="2" type="ORF">SOO65_03115</name>
</gene>
<evidence type="ECO:0000256" key="1">
    <source>
        <dbReference type="SAM" id="SignalP"/>
    </source>
</evidence>
<organism evidence="2 3">
    <name type="scientific">Peredibacter starrii</name>
    <dbReference type="NCBI Taxonomy" id="28202"/>
    <lineage>
        <taxon>Bacteria</taxon>
        <taxon>Pseudomonadati</taxon>
        <taxon>Bdellovibrionota</taxon>
        <taxon>Bacteriovoracia</taxon>
        <taxon>Bacteriovoracales</taxon>
        <taxon>Bacteriovoracaceae</taxon>
        <taxon>Peredibacter</taxon>
    </lineage>
</organism>
<dbReference type="EMBL" id="CP139487">
    <property type="protein sequence ID" value="WPU65728.1"/>
    <property type="molecule type" value="Genomic_DNA"/>
</dbReference>
<protein>
    <submittedName>
        <fullName evidence="2">Uncharacterized protein</fullName>
    </submittedName>
</protein>
<feature type="chain" id="PRO_5043455592" evidence="1">
    <location>
        <begin position="20"/>
        <end position="134"/>
    </location>
</feature>
<keyword evidence="3" id="KW-1185">Reference proteome</keyword>
<keyword evidence="1" id="KW-0732">Signal</keyword>
<dbReference type="AlphaFoldDB" id="A0AAX4HQV4"/>
<evidence type="ECO:0000313" key="2">
    <source>
        <dbReference type="EMBL" id="WPU65728.1"/>
    </source>
</evidence>
<dbReference type="KEGG" id="psti:SOO65_03115"/>
<accession>A0AAX4HQV4</accession>
<sequence length="134" mass="14917">MKKLLILITFLVLHASASAQTMTCMDKLMPYGKHSGLHQLTKDEWNDGKEFLDAEGAKVALLTLVNVKLLCKPNEVSIKVLPICSTIIADLTQSTTCFTYTNLGFFVLSRDNGRNVNFIFSKDKRFSDPADSTL</sequence>
<name>A0AAX4HQV4_9BACT</name>
<dbReference type="RefSeq" id="WP_321396766.1">
    <property type="nucleotide sequence ID" value="NZ_CP139487.1"/>
</dbReference>
<dbReference type="Proteomes" id="UP001324634">
    <property type="component" value="Chromosome"/>
</dbReference>
<evidence type="ECO:0000313" key="3">
    <source>
        <dbReference type="Proteomes" id="UP001324634"/>
    </source>
</evidence>